<dbReference type="HAMAP" id="MF_01331_B">
    <property type="entry name" value="Ribosomal_uL22_B"/>
    <property type="match status" value="1"/>
</dbReference>
<evidence type="ECO:0000313" key="14">
    <source>
        <dbReference type="EMBL" id="BED91598.1"/>
    </source>
</evidence>
<name>A0AA48I7P1_9FIRM</name>
<dbReference type="GO" id="GO:0003735">
    <property type="term" value="F:structural constituent of ribosome"/>
    <property type="evidence" value="ECO:0007669"/>
    <property type="project" value="InterPro"/>
</dbReference>
<dbReference type="Pfam" id="PF00237">
    <property type="entry name" value="Ribosomal_L22"/>
    <property type="match status" value="1"/>
</dbReference>
<sequence>MKASVSHVRISPRKITAILDLIRNKNANYALAILDNLRKSASPCIGKLLRSAMANAQNNKGISTSNLFVSECYVSPGPIIRRMLPVSKGRGHRILKRCSHIKIFLKEKGGDVNGTKN</sequence>
<dbReference type="NCBIfam" id="TIGR01044">
    <property type="entry name" value="rplV_bact"/>
    <property type="match status" value="1"/>
</dbReference>
<comment type="function">
    <text evidence="1 10">The globular domain of the protein is located near the polypeptide exit tunnel on the outside of the subunit, while an extended beta-hairpin is found that lines the wall of the exit tunnel in the center of the 70S ribosome.</text>
</comment>
<evidence type="ECO:0000256" key="13">
    <source>
        <dbReference type="RuleBase" id="RU004008"/>
    </source>
</evidence>
<keyword evidence="6 10" id="KW-0689">Ribosomal protein</keyword>
<protein>
    <recommendedName>
        <fullName evidence="9 10">Large ribosomal subunit protein uL22</fullName>
    </recommendedName>
</protein>
<keyword evidence="7 10" id="KW-0687">Ribonucleoprotein</keyword>
<dbReference type="EMBL" id="AP027924">
    <property type="protein sequence ID" value="BED91598.1"/>
    <property type="molecule type" value="Genomic_DNA"/>
</dbReference>
<reference evidence="14" key="1">
    <citation type="journal article" date="2023" name="ISME J.">
        <title>Emergence of putative energy parasites within Clostridia revealed by genome analysis of a novel endosymbiotic clade.</title>
        <authorList>
            <person name="Takahashi K."/>
            <person name="Kuwahara H."/>
            <person name="Horikawa Y."/>
            <person name="Izawa K."/>
            <person name="Kato D."/>
            <person name="Inagaki T."/>
            <person name="Yuki M."/>
            <person name="Ohkuma M."/>
            <person name="Hongoh Y."/>
        </authorList>
    </citation>
    <scope>NUCLEOTIDE SEQUENCE</scope>
    <source>
        <strain evidence="14">CfP3-15</strain>
    </source>
</reference>
<evidence type="ECO:0000256" key="7">
    <source>
        <dbReference type="ARBA" id="ARBA00023274"/>
    </source>
</evidence>
<gene>
    <name evidence="10" type="primary">rplV</name>
    <name evidence="14" type="ORF">CfP315_0101</name>
</gene>
<keyword evidence="5 10" id="KW-0694">RNA-binding</keyword>
<dbReference type="GO" id="GO:0006412">
    <property type="term" value="P:translation"/>
    <property type="evidence" value="ECO:0007669"/>
    <property type="project" value="UniProtKB-UniRule"/>
</dbReference>
<evidence type="ECO:0000256" key="4">
    <source>
        <dbReference type="ARBA" id="ARBA00022730"/>
    </source>
</evidence>
<comment type="similarity">
    <text evidence="2 10 11">Belongs to the universal ribosomal protein uL22 family.</text>
</comment>
<evidence type="ECO:0000256" key="2">
    <source>
        <dbReference type="ARBA" id="ARBA00009451"/>
    </source>
</evidence>
<proteinExistence type="inferred from homology"/>
<dbReference type="KEGG" id="ips:CfP315_0101"/>
<dbReference type="PANTHER" id="PTHR13501">
    <property type="entry name" value="CHLOROPLAST 50S RIBOSOMAL PROTEIN L22-RELATED"/>
    <property type="match status" value="1"/>
</dbReference>
<evidence type="ECO:0000256" key="11">
    <source>
        <dbReference type="RuleBase" id="RU004005"/>
    </source>
</evidence>
<keyword evidence="4 10" id="KW-0699">rRNA-binding</keyword>
<dbReference type="CDD" id="cd00336">
    <property type="entry name" value="Ribosomal_L22"/>
    <property type="match status" value="1"/>
</dbReference>
<comment type="subunit">
    <text evidence="3 10 12">Part of the 50S ribosomal subunit.</text>
</comment>
<dbReference type="GO" id="GO:0022625">
    <property type="term" value="C:cytosolic large ribosomal subunit"/>
    <property type="evidence" value="ECO:0007669"/>
    <property type="project" value="TreeGrafter"/>
</dbReference>
<evidence type="ECO:0000256" key="5">
    <source>
        <dbReference type="ARBA" id="ARBA00022884"/>
    </source>
</evidence>
<dbReference type="AlphaFoldDB" id="A0AA48I7P1"/>
<evidence type="ECO:0000256" key="10">
    <source>
        <dbReference type="HAMAP-Rule" id="MF_01331"/>
    </source>
</evidence>
<dbReference type="InterPro" id="IPR005727">
    <property type="entry name" value="Ribosomal_uL22_bac/chlpt-type"/>
</dbReference>
<comment type="function">
    <text evidence="10 13">This protein binds specifically to 23S rRNA; its binding is stimulated by other ribosomal proteins, e.g., L4, L17, and L20. It is important during the early stages of 50S assembly. It makes multiple contacts with different domains of the 23S rRNA in the assembled 50S subunit and ribosome.</text>
</comment>
<dbReference type="Proteomes" id="UP001337580">
    <property type="component" value="Chromosome"/>
</dbReference>
<dbReference type="SUPFAM" id="SSF54843">
    <property type="entry name" value="Ribosomal protein L22"/>
    <property type="match status" value="1"/>
</dbReference>
<dbReference type="InterPro" id="IPR047867">
    <property type="entry name" value="Ribosomal_uL22_bac/org-type"/>
</dbReference>
<dbReference type="Gene3D" id="3.90.470.10">
    <property type="entry name" value="Ribosomal protein L22/L17"/>
    <property type="match status" value="1"/>
</dbReference>
<evidence type="ECO:0000256" key="3">
    <source>
        <dbReference type="ARBA" id="ARBA00011838"/>
    </source>
</evidence>
<evidence type="ECO:0000256" key="9">
    <source>
        <dbReference type="ARBA" id="ARBA00035207"/>
    </source>
</evidence>
<evidence type="ECO:0000256" key="1">
    <source>
        <dbReference type="ARBA" id="ARBA00003478"/>
    </source>
</evidence>
<accession>A0AA48I7P1</accession>
<evidence type="ECO:0000256" key="12">
    <source>
        <dbReference type="RuleBase" id="RU004006"/>
    </source>
</evidence>
<evidence type="ECO:0000256" key="6">
    <source>
        <dbReference type="ARBA" id="ARBA00022980"/>
    </source>
</evidence>
<dbReference type="InterPro" id="IPR001063">
    <property type="entry name" value="Ribosomal_uL22"/>
</dbReference>
<dbReference type="PANTHER" id="PTHR13501:SF8">
    <property type="entry name" value="LARGE RIBOSOMAL SUBUNIT PROTEIN UL22M"/>
    <property type="match status" value="1"/>
</dbReference>
<comment type="function">
    <text evidence="8">This protein binds specifically to 23S rRNA; its binding is stimulated by other ribosomal proteins, e.g. L4, L17, and L20. It is important during the early stages of 50S assembly. It makes multiple contacts with different domains of the 23S rRNA in the assembled 50S subunit and ribosome.</text>
</comment>
<dbReference type="InterPro" id="IPR036394">
    <property type="entry name" value="Ribosomal_uL22_sf"/>
</dbReference>
<organism evidence="14">
    <name type="scientific">Candidatus Improbicoccus pseudotrichonymphae</name>
    <dbReference type="NCBI Taxonomy" id="3033792"/>
    <lineage>
        <taxon>Bacteria</taxon>
        <taxon>Bacillati</taxon>
        <taxon>Bacillota</taxon>
        <taxon>Clostridia</taxon>
        <taxon>Candidatus Improbicoccus</taxon>
    </lineage>
</organism>
<dbReference type="GO" id="GO:0019843">
    <property type="term" value="F:rRNA binding"/>
    <property type="evidence" value="ECO:0007669"/>
    <property type="project" value="UniProtKB-UniRule"/>
</dbReference>
<evidence type="ECO:0000256" key="8">
    <source>
        <dbReference type="ARBA" id="ARBA00025084"/>
    </source>
</evidence>